<dbReference type="EMBL" id="SNWQ01000003">
    <property type="protein sequence ID" value="TDO51739.1"/>
    <property type="molecule type" value="Genomic_DNA"/>
</dbReference>
<dbReference type="InterPro" id="IPR036291">
    <property type="entry name" value="NAD(P)-bd_dom_sf"/>
</dbReference>
<comment type="caution">
    <text evidence="2">The sequence shown here is derived from an EMBL/GenBank/DDBJ whole genome shotgun (WGS) entry which is preliminary data.</text>
</comment>
<reference evidence="2 3" key="1">
    <citation type="submission" date="2019-03" db="EMBL/GenBank/DDBJ databases">
        <title>Genomic Encyclopedia of Type Strains, Phase III (KMG-III): the genomes of soil and plant-associated and newly described type strains.</title>
        <authorList>
            <person name="Whitman W."/>
        </authorList>
    </citation>
    <scope>NUCLEOTIDE SEQUENCE [LARGE SCALE GENOMIC DNA]</scope>
    <source>
        <strain evidence="2 3">VKM Ac-2527</strain>
    </source>
</reference>
<dbReference type="SUPFAM" id="SSF51735">
    <property type="entry name" value="NAD(P)-binding Rossmann-fold domains"/>
    <property type="match status" value="1"/>
</dbReference>
<organism evidence="2 3">
    <name type="scientific">Kribbella caucasensis</name>
    <dbReference type="NCBI Taxonomy" id="2512215"/>
    <lineage>
        <taxon>Bacteria</taxon>
        <taxon>Bacillati</taxon>
        <taxon>Actinomycetota</taxon>
        <taxon>Actinomycetes</taxon>
        <taxon>Propionibacteriales</taxon>
        <taxon>Kribbellaceae</taxon>
        <taxon>Kribbella</taxon>
    </lineage>
</organism>
<feature type="compositionally biased region" description="Polar residues" evidence="1">
    <location>
        <begin position="1"/>
        <end position="14"/>
    </location>
</feature>
<name>A0A4R6KQ42_9ACTN</name>
<dbReference type="Pfam" id="PF13561">
    <property type="entry name" value="adh_short_C2"/>
    <property type="match status" value="1"/>
</dbReference>
<evidence type="ECO:0000313" key="3">
    <source>
        <dbReference type="Proteomes" id="UP000295388"/>
    </source>
</evidence>
<feature type="region of interest" description="Disordered" evidence="1">
    <location>
        <begin position="1"/>
        <end position="22"/>
    </location>
</feature>
<evidence type="ECO:0000313" key="2">
    <source>
        <dbReference type="EMBL" id="TDO51739.1"/>
    </source>
</evidence>
<keyword evidence="3" id="KW-1185">Reference proteome</keyword>
<dbReference type="OrthoDB" id="5242555at2"/>
<dbReference type="RefSeq" id="WP_133799632.1">
    <property type="nucleotide sequence ID" value="NZ_SNWQ01000003.1"/>
</dbReference>
<dbReference type="InterPro" id="IPR002347">
    <property type="entry name" value="SDR_fam"/>
</dbReference>
<dbReference type="Proteomes" id="UP000295388">
    <property type="component" value="Unassembled WGS sequence"/>
</dbReference>
<accession>A0A4R6KQ42</accession>
<evidence type="ECO:0000256" key="1">
    <source>
        <dbReference type="SAM" id="MobiDB-lite"/>
    </source>
</evidence>
<protein>
    <submittedName>
        <fullName evidence="2">Enoyl-ACP reductase-like protein</fullName>
    </submittedName>
</protein>
<gene>
    <name evidence="2" type="ORF">EV643_103478</name>
</gene>
<sequence>MIRVRSLSTPTTSEPIGRNDQPEEVAGPIVFLLSQAAGFITGTNLIVDGRFTIW</sequence>
<dbReference type="AlphaFoldDB" id="A0A4R6KQ42"/>
<proteinExistence type="predicted"/>
<dbReference type="Gene3D" id="3.40.50.720">
    <property type="entry name" value="NAD(P)-binding Rossmann-like Domain"/>
    <property type="match status" value="1"/>
</dbReference>